<dbReference type="GeneID" id="97289409"/>
<evidence type="ECO:0000313" key="1">
    <source>
        <dbReference type="EMBL" id="PKT81033.1"/>
    </source>
</evidence>
<organism evidence="1 2">
    <name type="scientific">Helicobacter winghamensis</name>
    <dbReference type="NCBI Taxonomy" id="157268"/>
    <lineage>
        <taxon>Bacteria</taxon>
        <taxon>Pseudomonadati</taxon>
        <taxon>Campylobacterota</taxon>
        <taxon>Epsilonproteobacteria</taxon>
        <taxon>Campylobacterales</taxon>
        <taxon>Helicobacteraceae</taxon>
        <taxon>Helicobacter</taxon>
    </lineage>
</organism>
<accession>A0A2N3PIZ8</accession>
<dbReference type="AlphaFoldDB" id="A0A2N3PIZ8"/>
<evidence type="ECO:0000313" key="2">
    <source>
        <dbReference type="Proteomes" id="UP000233350"/>
    </source>
</evidence>
<dbReference type="EMBL" id="MBPK01000032">
    <property type="protein sequence ID" value="PKT81033.1"/>
    <property type="molecule type" value="Genomic_DNA"/>
</dbReference>
<keyword evidence="2" id="KW-1185">Reference proteome</keyword>
<comment type="caution">
    <text evidence="1">The sequence shown here is derived from an EMBL/GenBank/DDBJ whole genome shotgun (WGS) entry which is preliminary data.</text>
</comment>
<dbReference type="OrthoDB" id="3078275at2"/>
<proteinExistence type="predicted"/>
<protein>
    <submittedName>
        <fullName evidence="1">Uncharacterized protein</fullName>
    </submittedName>
</protein>
<dbReference type="RefSeq" id="WP_006801977.1">
    <property type="nucleotide sequence ID" value="NZ_CABKOI010000021.1"/>
</dbReference>
<dbReference type="STRING" id="556267.HWAG_00285"/>
<name>A0A2N3PIZ8_9HELI</name>
<dbReference type="Proteomes" id="UP000233350">
    <property type="component" value="Unassembled WGS sequence"/>
</dbReference>
<sequence length="214" mass="24649">MTQNLQELIKIYALDSHINFSTHLLGQSKDTLIALLSELLTLYINDKNSSTIREILSVSLAGYTHNTEKIGFNGFRQDSFGEPINCEAKPKNIRSNSTKKLNGGGNFTDYTWGRFNRDKESHLNLVISGFVDGKMLYCLEFPFVSTSFLTHLQEQLTKRFPNGDVTGQYLRSASFSFKHYKDAHIRIIYVCKELEIYQQFLEKSLFKFLKDFVC</sequence>
<reference evidence="1 2" key="1">
    <citation type="submission" date="2016-07" db="EMBL/GenBank/DDBJ databases">
        <title>Detection of Helicobacter winghamensis from caecal content of red fox (Vulpes vulpes).</title>
        <authorList>
            <person name="Zanoni R.G."/>
            <person name="Florio D."/>
            <person name="Caffara M."/>
            <person name="Renzi M."/>
            <person name="Parisi A."/>
            <person name="Pasquali F."/>
            <person name="Manfreda G."/>
        </authorList>
    </citation>
    <scope>NUCLEOTIDE SEQUENCE [LARGE SCALE GENOMIC DNA]</scope>
    <source>
        <strain evidence="1 2">295_13</strain>
    </source>
</reference>
<gene>
    <name evidence="1" type="ORF">BCM31_04410</name>
</gene>